<dbReference type="PROSITE" id="PS51035">
    <property type="entry name" value="BAG"/>
    <property type="match status" value="1"/>
</dbReference>
<accession>A0A1S2Z6Z5</accession>
<comment type="function">
    <text evidence="2">Co-chaperone that regulates diverse cellular pathways, such as programmed cell death and stress responses.</text>
</comment>
<evidence type="ECO:0000313" key="8">
    <source>
        <dbReference type="RefSeq" id="XP_004516169.1"/>
    </source>
</evidence>
<feature type="region of interest" description="Disordered" evidence="3">
    <location>
        <begin position="330"/>
        <end position="353"/>
    </location>
</feature>
<feature type="region of interest" description="Disordered" evidence="3">
    <location>
        <begin position="1"/>
        <end position="23"/>
    </location>
</feature>
<dbReference type="OrthoDB" id="776628at2759"/>
<dbReference type="PROSITE" id="PS50053">
    <property type="entry name" value="UBIQUITIN_2"/>
    <property type="match status" value="1"/>
</dbReference>
<dbReference type="PaxDb" id="3827-XP_004516168.1"/>
<dbReference type="CDD" id="cd17054">
    <property type="entry name" value="Ubl_AtBAG1_like"/>
    <property type="match status" value="1"/>
</dbReference>
<evidence type="ECO:0000313" key="6">
    <source>
        <dbReference type="Proteomes" id="UP000087171"/>
    </source>
</evidence>
<name>A0A1S2Z6Z5_CICAR</name>
<dbReference type="GeneID" id="101501593"/>
<feature type="domain" description="Ubiquitin-like" evidence="4">
    <location>
        <begin position="57"/>
        <end position="127"/>
    </location>
</feature>
<dbReference type="PANTHER" id="PTHR12329">
    <property type="entry name" value="BCL2-ASSOCIATED ATHANOGENE"/>
    <property type="match status" value="1"/>
</dbReference>
<dbReference type="GO" id="GO:0005737">
    <property type="term" value="C:cytoplasm"/>
    <property type="evidence" value="ECO:0007669"/>
    <property type="project" value="TreeGrafter"/>
</dbReference>
<dbReference type="Pfam" id="PF02179">
    <property type="entry name" value="BAG"/>
    <property type="match status" value="1"/>
</dbReference>
<dbReference type="InterPro" id="IPR029071">
    <property type="entry name" value="Ubiquitin-like_domsf"/>
</dbReference>
<dbReference type="SMART" id="SM00264">
    <property type="entry name" value="BAG"/>
    <property type="match status" value="1"/>
</dbReference>
<keyword evidence="1" id="KW-0143">Chaperone</keyword>
<dbReference type="PANTHER" id="PTHR12329:SF11">
    <property type="entry name" value="BAG FAMILY MOLECULAR CHAPERONE REGULATOR 1"/>
    <property type="match status" value="1"/>
</dbReference>
<dbReference type="InterPro" id="IPR000626">
    <property type="entry name" value="Ubiquitin-like_dom"/>
</dbReference>
<dbReference type="STRING" id="3827.A0A1S2Z6Z5"/>
<dbReference type="GO" id="GO:0000774">
    <property type="term" value="F:adenyl-nucleotide exchange factor activity"/>
    <property type="evidence" value="ECO:0007669"/>
    <property type="project" value="TreeGrafter"/>
</dbReference>
<dbReference type="InterPro" id="IPR003103">
    <property type="entry name" value="BAG_domain"/>
</dbReference>
<feature type="domain" description="BAG" evidence="5">
    <location>
        <begin position="152"/>
        <end position="230"/>
    </location>
</feature>
<dbReference type="Gene3D" id="3.10.20.90">
    <property type="entry name" value="Phosphatidylinositol 3-kinase Catalytic Subunit, Chain A, domain 1"/>
    <property type="match status" value="1"/>
</dbReference>
<evidence type="ECO:0000256" key="1">
    <source>
        <dbReference type="ARBA" id="ARBA00023186"/>
    </source>
</evidence>
<evidence type="ECO:0000313" key="7">
    <source>
        <dbReference type="RefSeq" id="XP_004516168.1"/>
    </source>
</evidence>
<dbReference type="SUPFAM" id="SSF54236">
    <property type="entry name" value="Ubiquitin-like"/>
    <property type="match status" value="1"/>
</dbReference>
<dbReference type="InterPro" id="IPR039773">
    <property type="entry name" value="BAG_chaperone_regulator"/>
</dbReference>
<evidence type="ECO:0000256" key="2">
    <source>
        <dbReference type="ARBA" id="ARBA00058673"/>
    </source>
</evidence>
<dbReference type="FunFam" id="3.10.20.90:FF:000298">
    <property type="entry name" value="BAG family molecular chaperone regulator 1"/>
    <property type="match status" value="1"/>
</dbReference>
<organism evidence="8">
    <name type="scientific">Cicer arietinum</name>
    <name type="common">Chickpea</name>
    <name type="synonym">Garbanzo</name>
    <dbReference type="NCBI Taxonomy" id="3827"/>
    <lineage>
        <taxon>Eukaryota</taxon>
        <taxon>Viridiplantae</taxon>
        <taxon>Streptophyta</taxon>
        <taxon>Embryophyta</taxon>
        <taxon>Tracheophyta</taxon>
        <taxon>Spermatophyta</taxon>
        <taxon>Magnoliopsida</taxon>
        <taxon>eudicotyledons</taxon>
        <taxon>Gunneridae</taxon>
        <taxon>Pentapetalae</taxon>
        <taxon>rosids</taxon>
        <taxon>fabids</taxon>
        <taxon>Fabales</taxon>
        <taxon>Fabaceae</taxon>
        <taxon>Papilionoideae</taxon>
        <taxon>50 kb inversion clade</taxon>
        <taxon>NPAAA clade</taxon>
        <taxon>Hologalegina</taxon>
        <taxon>IRL clade</taxon>
        <taxon>Cicereae</taxon>
        <taxon>Cicer</taxon>
    </lineage>
</organism>
<dbReference type="GO" id="GO:0050821">
    <property type="term" value="P:protein stabilization"/>
    <property type="evidence" value="ECO:0007669"/>
    <property type="project" value="TreeGrafter"/>
</dbReference>
<evidence type="ECO:0000259" key="5">
    <source>
        <dbReference type="PROSITE" id="PS51035"/>
    </source>
</evidence>
<dbReference type="KEGG" id="cam:101501593"/>
<sequence>MMRMKNNHNHSNNKTNGVSSIGGCRTEQGSMDWEMRPGGMLVQTRTNNSDRNSVLVPTIRVRVKFGSIYHQVNISSQATFGDLKKMLTGPTGLHHQDQKLFYKDKERDSKVFLDIVGVKDKSKLVLVEDPISQEKRVLEIRKNAKMEKAAKSISQISLEVDRLAGRVSAFESIISKGGKVVETDMLGLIELLMNQLLKLDSIIADGDVKLQRKMQVKRVQKYVETMDMLKVKSYMIGNGVHAPIQPQQKNSNGKRLETIEEQPQQIYSNGSIVPIQEQQQEQQARNNSKELSLIFEEHENQPSNNSTSGVVVTTKWETFDSMPPLITLPSTSTNHSMTNNNSTPPKFNWEFFD</sequence>
<protein>
    <submittedName>
        <fullName evidence="7 8">BAG family molecular chaperone regulator 3</fullName>
    </submittedName>
</protein>
<dbReference type="RefSeq" id="XP_004516168.1">
    <property type="nucleotide sequence ID" value="XM_004516111.3"/>
</dbReference>
<evidence type="ECO:0000259" key="4">
    <source>
        <dbReference type="PROSITE" id="PS50053"/>
    </source>
</evidence>
<dbReference type="SUPFAM" id="SSF63491">
    <property type="entry name" value="BAG domain"/>
    <property type="match status" value="1"/>
</dbReference>
<dbReference type="InterPro" id="IPR036533">
    <property type="entry name" value="BAG_dom_sf"/>
</dbReference>
<reference evidence="7 8" key="1">
    <citation type="submission" date="2023-09" db="UniProtKB">
        <authorList>
            <consortium name="RefSeq"/>
        </authorList>
    </citation>
    <scope>IDENTIFICATION</scope>
    <source>
        <tissue evidence="7 8">Etiolated seedlings</tissue>
    </source>
</reference>
<dbReference type="RefSeq" id="XP_004516169.1">
    <property type="nucleotide sequence ID" value="XM_004516112.3"/>
</dbReference>
<dbReference type="Gene3D" id="1.20.58.120">
    <property type="entry name" value="BAG domain"/>
    <property type="match status" value="1"/>
</dbReference>
<proteinExistence type="predicted"/>
<keyword evidence="6" id="KW-1185">Reference proteome</keyword>
<dbReference type="Proteomes" id="UP000087171">
    <property type="component" value="Unplaced"/>
</dbReference>
<dbReference type="eggNOG" id="KOG4361">
    <property type="taxonomic scope" value="Eukaryota"/>
</dbReference>
<feature type="compositionally biased region" description="Low complexity" evidence="3">
    <location>
        <begin position="330"/>
        <end position="343"/>
    </location>
</feature>
<evidence type="ECO:0000256" key="3">
    <source>
        <dbReference type="SAM" id="MobiDB-lite"/>
    </source>
</evidence>
<gene>
    <name evidence="7 8" type="primary">LOC101501593</name>
</gene>
<dbReference type="AlphaFoldDB" id="A0A1S2Z6Z5"/>
<dbReference type="GO" id="GO:0051087">
    <property type="term" value="F:protein-folding chaperone binding"/>
    <property type="evidence" value="ECO:0007669"/>
    <property type="project" value="InterPro"/>
</dbReference>